<organism evidence="6 7">
    <name type="scientific">Hibiscus syriacus</name>
    <name type="common">Rose of Sharon</name>
    <dbReference type="NCBI Taxonomy" id="106335"/>
    <lineage>
        <taxon>Eukaryota</taxon>
        <taxon>Viridiplantae</taxon>
        <taxon>Streptophyta</taxon>
        <taxon>Embryophyta</taxon>
        <taxon>Tracheophyta</taxon>
        <taxon>Spermatophyta</taxon>
        <taxon>Magnoliopsida</taxon>
        <taxon>eudicotyledons</taxon>
        <taxon>Gunneridae</taxon>
        <taxon>Pentapetalae</taxon>
        <taxon>rosids</taxon>
        <taxon>malvids</taxon>
        <taxon>Malvales</taxon>
        <taxon>Malvaceae</taxon>
        <taxon>Malvoideae</taxon>
        <taxon>Hibiscus</taxon>
    </lineage>
</organism>
<dbReference type="FunFam" id="3.40.30.10:FF:000013">
    <property type="entry name" value="Blast:Protein SCO1 homolog, mitochondrial"/>
    <property type="match status" value="1"/>
</dbReference>
<dbReference type="GO" id="GO:0033617">
    <property type="term" value="P:mitochondrial respiratory chain complex IV assembly"/>
    <property type="evidence" value="ECO:0007669"/>
    <property type="project" value="TreeGrafter"/>
</dbReference>
<dbReference type="Pfam" id="PF22936">
    <property type="entry name" value="Pol_BBD"/>
    <property type="match status" value="1"/>
</dbReference>
<protein>
    <submittedName>
        <fullName evidence="6">Protein SCO1-like protein 1</fullName>
    </submittedName>
</protein>
<dbReference type="GO" id="GO:0005739">
    <property type="term" value="C:mitochondrion"/>
    <property type="evidence" value="ECO:0007669"/>
    <property type="project" value="GOC"/>
</dbReference>
<dbReference type="InterPro" id="IPR036249">
    <property type="entry name" value="Thioredoxin-like_sf"/>
</dbReference>
<evidence type="ECO:0000313" key="7">
    <source>
        <dbReference type="Proteomes" id="UP000436088"/>
    </source>
</evidence>
<dbReference type="AlphaFoldDB" id="A0A6A3CY46"/>
<feature type="binding site" evidence="3">
    <location>
        <position position="862"/>
    </location>
    <ligand>
        <name>Cu cation</name>
        <dbReference type="ChEBI" id="CHEBI:23378"/>
    </ligand>
</feature>
<feature type="disulfide bond" description="Redox-active" evidence="4">
    <location>
        <begin position="862"/>
        <end position="866"/>
    </location>
</feature>
<dbReference type="GO" id="GO:0046872">
    <property type="term" value="F:metal ion binding"/>
    <property type="evidence" value="ECO:0007669"/>
    <property type="project" value="UniProtKB-KW"/>
</dbReference>
<evidence type="ECO:0000256" key="2">
    <source>
        <dbReference type="ARBA" id="ARBA00023008"/>
    </source>
</evidence>
<evidence type="ECO:0000256" key="1">
    <source>
        <dbReference type="ARBA" id="ARBA00010996"/>
    </source>
</evidence>
<accession>A0A6A3CY46</accession>
<dbReference type="EMBL" id="VEPZ02000102">
    <property type="protein sequence ID" value="KAE8733447.1"/>
    <property type="molecule type" value="Genomic_DNA"/>
</dbReference>
<dbReference type="PROSITE" id="PS51352">
    <property type="entry name" value="THIOREDOXIN_2"/>
    <property type="match status" value="1"/>
</dbReference>
<feature type="binding site" evidence="3">
    <location>
        <position position="866"/>
    </location>
    <ligand>
        <name>Cu cation</name>
        <dbReference type="ChEBI" id="CHEBI:23378"/>
    </ligand>
</feature>
<keyword evidence="4" id="KW-1015">Disulfide bond</keyword>
<dbReference type="Gene3D" id="3.40.30.10">
    <property type="entry name" value="Glutaredoxin"/>
    <property type="match status" value="1"/>
</dbReference>
<gene>
    <name evidence="6" type="ORF">F3Y22_tig00001238pilonHSYRG00009</name>
</gene>
<evidence type="ECO:0000259" key="5">
    <source>
        <dbReference type="PROSITE" id="PS51352"/>
    </source>
</evidence>
<dbReference type="CDD" id="cd02968">
    <property type="entry name" value="SCO"/>
    <property type="match status" value="1"/>
</dbReference>
<dbReference type="PANTHER" id="PTHR12151:SF5">
    <property type="entry name" value="AT19154P"/>
    <property type="match status" value="1"/>
</dbReference>
<evidence type="ECO:0000256" key="3">
    <source>
        <dbReference type="PIRSR" id="PIRSR603782-1"/>
    </source>
</evidence>
<comment type="caution">
    <text evidence="6">The sequence shown here is derived from an EMBL/GenBank/DDBJ whole genome shotgun (WGS) entry which is preliminary data.</text>
</comment>
<dbReference type="Pfam" id="PF07727">
    <property type="entry name" value="RVT_2"/>
    <property type="match status" value="1"/>
</dbReference>
<dbReference type="InterPro" id="IPR054722">
    <property type="entry name" value="PolX-like_BBD"/>
</dbReference>
<evidence type="ECO:0000256" key="4">
    <source>
        <dbReference type="PIRSR" id="PIRSR603782-2"/>
    </source>
</evidence>
<proteinExistence type="inferred from homology"/>
<dbReference type="Pfam" id="PF02630">
    <property type="entry name" value="SCO1-SenC"/>
    <property type="match status" value="1"/>
</dbReference>
<feature type="domain" description="Thioredoxin" evidence="5">
    <location>
        <begin position="824"/>
        <end position="991"/>
    </location>
</feature>
<dbReference type="SUPFAM" id="SSF52833">
    <property type="entry name" value="Thioredoxin-like"/>
    <property type="match status" value="1"/>
</dbReference>
<keyword evidence="3" id="KW-0479">Metal-binding</keyword>
<dbReference type="InterPro" id="IPR013766">
    <property type="entry name" value="Thioredoxin_domain"/>
</dbReference>
<keyword evidence="2 3" id="KW-0186">Copper</keyword>
<sequence>MVRCQHHQKWLLIRMARSLQTKAFEDFMAQDSALAFWLLSTITSATLPYRVKEVCDTLESCGSPVTPVEQIVSILKGLPREYQSFMAVITTMREKSTLDVVSSMLIDAETQLAGFEFSVDSLLMSAKWHRLGRGRGHLAYSVNYVVRWSLVQQYWGSSNIFIGNGASIPVESVGNTLISSQSQALLLTNILHVPKITKNLLSVSKLARDNNVFLEFYANDCLFRDEVTGNVLLRVKQNGGLYSFELASDKSQFEGQASANIVATSEAYDLWHRRLGHPSFKTLKSVCNQLYYIAFLDACTRHSWLYLLKDKSQLIIVFQMFKNMVATQFNMPIKAIPNDWGEQCCGAKTSTLIELALVLLAQSTLSLKFWSYVVVTAVLSPLACFSNAKTHVLLPGVCLPRPQHLHMHIPRDHACLHAPPWVHHLYSFSKLPYALSRMCYLPRISALHHPKHLPTPTGFVSNEVASHESQTVVFKHKTFISSYDEVIPTTVHEAFQSEKWTAAIHDELNALDIRRAWLIRGTPRYQGKTFRKPSALFNRRFEVCDPDGKSLVCKLHKALYGLRQAPRNWNNKLRSSLIALGFRESKADNSLFVNNQAGSRTFILVYSKEVCARAIGKSTADLSQPTTSPMIVANKLSKDDGNPLVDAYEFRSIVSSYYTYATRPDVALSVSKVAQYMQAPRESKQKSSRSTMEAEYKSIVDAAAEVTWMNVVLADLGEVSGTTLTVWCDNSGAIAMSANPVYHAQSKHVDLDVHFVREKVATKQLCAVHQGWLVVNKQLRNCFRCCRVVITTVKWLQQLMLSACKLCELKISNASKAVKEGPTAGKAAIGGPFSLINDEGKRVTEKDFMGKWSLIYFGFTHCPDICPDELQKLTAAIDKIKEKAGIEILPVFISVDPKRDTVEQVHEYVNEFHPKLVGLTGSTDEIKKVARAYRVYYMKTAEHDVDWHSLATCRMIGNWYLMDPNMEFVKFLGKNNDVDSLTNGVIKEKNKKHRGTF</sequence>
<dbReference type="PANTHER" id="PTHR12151">
    <property type="entry name" value="ELECTRON TRANSPORT PROTIN SCO1/SENC FAMILY MEMBER"/>
    <property type="match status" value="1"/>
</dbReference>
<dbReference type="InterPro" id="IPR012337">
    <property type="entry name" value="RNaseH-like_sf"/>
</dbReference>
<comment type="similarity">
    <text evidence="1">Belongs to the SCO1/2 family.</text>
</comment>
<dbReference type="Proteomes" id="UP000436088">
    <property type="component" value="Unassembled WGS sequence"/>
</dbReference>
<dbReference type="InterPro" id="IPR025724">
    <property type="entry name" value="GAG-pre-integrase_dom"/>
</dbReference>
<evidence type="ECO:0000313" key="6">
    <source>
        <dbReference type="EMBL" id="KAE8733447.1"/>
    </source>
</evidence>
<keyword evidence="7" id="KW-1185">Reference proteome</keyword>
<dbReference type="Pfam" id="PF13976">
    <property type="entry name" value="gag_pre-integrs"/>
    <property type="match status" value="1"/>
</dbReference>
<dbReference type="CDD" id="cd09272">
    <property type="entry name" value="RNase_HI_RT_Ty1"/>
    <property type="match status" value="1"/>
</dbReference>
<dbReference type="InterPro" id="IPR003782">
    <property type="entry name" value="SCO1/SenC"/>
</dbReference>
<dbReference type="InterPro" id="IPR013103">
    <property type="entry name" value="RVT_2"/>
</dbReference>
<name>A0A6A3CY46_HIBSY</name>
<dbReference type="SUPFAM" id="SSF53098">
    <property type="entry name" value="Ribonuclease H-like"/>
    <property type="match status" value="1"/>
</dbReference>
<reference evidence="6" key="1">
    <citation type="submission" date="2019-09" db="EMBL/GenBank/DDBJ databases">
        <title>Draft genome information of white flower Hibiscus syriacus.</title>
        <authorList>
            <person name="Kim Y.-M."/>
        </authorList>
    </citation>
    <scope>NUCLEOTIDE SEQUENCE [LARGE SCALE GENOMIC DNA]</scope>
    <source>
        <strain evidence="6">YM2019G1</strain>
    </source>
</reference>